<name>A0A1X9SKP9_9BACT</name>
<evidence type="ECO:0000256" key="4">
    <source>
        <dbReference type="ARBA" id="ARBA00023004"/>
    </source>
</evidence>
<dbReference type="InterPro" id="IPR012827">
    <property type="entry name" value="Hemerythrin_metal-bd"/>
</dbReference>
<dbReference type="PANTHER" id="PTHR37164:SF1">
    <property type="entry name" value="BACTERIOHEMERYTHRIN"/>
    <property type="match status" value="1"/>
</dbReference>
<keyword evidence="4" id="KW-0408">Iron</keyword>
<feature type="domain" description="Hemerythrin-like" evidence="5">
    <location>
        <begin position="14"/>
        <end position="123"/>
    </location>
</feature>
<accession>A0A1X9SKP9</accession>
<evidence type="ECO:0000256" key="1">
    <source>
        <dbReference type="ARBA" id="ARBA00010587"/>
    </source>
</evidence>
<dbReference type="GeneID" id="46920516"/>
<dbReference type="PROSITE" id="PS00550">
    <property type="entry name" value="HEMERYTHRINS"/>
    <property type="match status" value="1"/>
</dbReference>
<proteinExistence type="inferred from homology"/>
<evidence type="ECO:0000259" key="5">
    <source>
        <dbReference type="Pfam" id="PF01814"/>
    </source>
</evidence>
<dbReference type="AlphaFoldDB" id="A0A1X9SKP9"/>
<dbReference type="InterPro" id="IPR050669">
    <property type="entry name" value="Hemerythrin"/>
</dbReference>
<keyword evidence="3" id="KW-0479">Metal-binding</keyword>
<dbReference type="NCBIfam" id="TIGR02481">
    <property type="entry name" value="hemeryth_dom"/>
    <property type="match status" value="1"/>
</dbReference>
<protein>
    <submittedName>
        <fullName evidence="6">Hemerythrin-like metal-binding domain protein</fullName>
    </submittedName>
</protein>
<dbReference type="GO" id="GO:0005344">
    <property type="term" value="F:oxygen carrier activity"/>
    <property type="evidence" value="ECO:0007669"/>
    <property type="project" value="UniProtKB-KW"/>
</dbReference>
<dbReference type="Proteomes" id="UP000202031">
    <property type="component" value="Chromosome"/>
</dbReference>
<dbReference type="EMBL" id="CP015578">
    <property type="protein sequence ID" value="ARQ96825.1"/>
    <property type="molecule type" value="Genomic_DNA"/>
</dbReference>
<reference evidence="7" key="1">
    <citation type="journal article" date="2017" name="Genome Biol. Evol.">
        <title>Comparative Genomic Analysis Identifies a Campylobacter Clade Deficient in Selenium Metabolism.</title>
        <authorList>
            <person name="Miller W.G."/>
            <person name="Yee E."/>
            <person name="Lopes B.S."/>
            <person name="Chapman M.H."/>
            <person name="Huynh S."/>
            <person name="Bono J.L."/>
            <person name="Parker C.T."/>
            <person name="Strachan N.J.C."/>
            <person name="Forbes K.J."/>
        </authorList>
    </citation>
    <scope>NUCLEOTIDE SEQUENCE [LARGE SCALE GENOMIC DNA]</scope>
    <source>
        <strain evidence="7">NCTC 13004</strain>
    </source>
</reference>
<keyword evidence="2" id="KW-0813">Transport</keyword>
<dbReference type="Pfam" id="PF01814">
    <property type="entry name" value="Hemerythrin"/>
    <property type="match status" value="1"/>
</dbReference>
<dbReference type="InterPro" id="IPR016131">
    <property type="entry name" value="Haemerythrin_Fe_BS"/>
</dbReference>
<evidence type="ECO:0000256" key="3">
    <source>
        <dbReference type="ARBA" id="ARBA00022723"/>
    </source>
</evidence>
<dbReference type="RefSeq" id="WP_096013793.1">
    <property type="nucleotide sequence ID" value="NZ_CP015578.1"/>
</dbReference>
<dbReference type="KEGG" id="clx:CLAN_0041"/>
<dbReference type="Gene3D" id="1.20.120.50">
    <property type="entry name" value="Hemerythrin-like"/>
    <property type="match status" value="1"/>
</dbReference>
<keyword evidence="2" id="KW-0561">Oxygen transport</keyword>
<reference evidence="7" key="2">
    <citation type="journal article" date="2017" name="Genome Biol. Evol.">
        <title>Comparative genomic analysis identifies a Campylobacter clade deficient in selenium metabolism.</title>
        <authorList>
            <person name="Miller W.G."/>
            <person name="Yee E."/>
            <person name="Lopes B.S."/>
            <person name="Chapman M.H."/>
            <person name="Huynh S."/>
            <person name="Bono J.L."/>
            <person name="Parker C.T."/>
            <person name="Strachan N.J.C."/>
            <person name="Forbes K.J."/>
        </authorList>
    </citation>
    <scope>NUCLEOTIDE SEQUENCE [LARGE SCALE GENOMIC DNA]</scope>
    <source>
        <strain evidence="7">NCTC 13004</strain>
    </source>
</reference>
<evidence type="ECO:0000256" key="2">
    <source>
        <dbReference type="ARBA" id="ARBA00022621"/>
    </source>
</evidence>
<comment type="similarity">
    <text evidence="1">Belongs to the hemerythrin family.</text>
</comment>
<gene>
    <name evidence="6" type="ORF">CLAN_0041</name>
</gene>
<dbReference type="PANTHER" id="PTHR37164">
    <property type="entry name" value="BACTERIOHEMERYTHRIN"/>
    <property type="match status" value="1"/>
</dbReference>
<dbReference type="GO" id="GO:0046872">
    <property type="term" value="F:metal ion binding"/>
    <property type="evidence" value="ECO:0007669"/>
    <property type="project" value="UniProtKB-KW"/>
</dbReference>
<dbReference type="SUPFAM" id="SSF47188">
    <property type="entry name" value="Hemerythrin-like"/>
    <property type="match status" value="1"/>
</dbReference>
<evidence type="ECO:0000313" key="6">
    <source>
        <dbReference type="EMBL" id="ARQ96825.1"/>
    </source>
</evidence>
<dbReference type="InterPro" id="IPR035938">
    <property type="entry name" value="Hemerythrin-like_sf"/>
</dbReference>
<evidence type="ECO:0000313" key="7">
    <source>
        <dbReference type="Proteomes" id="UP000202031"/>
    </source>
</evidence>
<sequence>MVPSWDDKYSIGNSDIDLQHQKLFDLAKKSFIYANKNVSREEIRGIVAEFFEYMKEHFKDEQEYMELIGYPNLHEHTMIHKDIIASMAGLIKTAKNVNDLKENLLLIAEKWLVEHILKEDAKIEKWRQAQLQHSESELVEEKPQQYRYTCGCPHKIHLVPSHIHEKILEGKKFSCMTCKVVIKIKLS</sequence>
<organism evidence="6 7">
    <name type="scientific">Campylobacter lanienae NCTC 13004</name>
    <dbReference type="NCBI Taxonomy" id="1031753"/>
    <lineage>
        <taxon>Bacteria</taxon>
        <taxon>Pseudomonadati</taxon>
        <taxon>Campylobacterota</taxon>
        <taxon>Epsilonproteobacteria</taxon>
        <taxon>Campylobacterales</taxon>
        <taxon>Campylobacteraceae</taxon>
        <taxon>Campylobacter</taxon>
    </lineage>
</organism>
<dbReference type="InterPro" id="IPR012312">
    <property type="entry name" value="Hemerythrin-like"/>
</dbReference>
<dbReference type="CDD" id="cd12107">
    <property type="entry name" value="Hemerythrin"/>
    <property type="match status" value="1"/>
</dbReference>